<dbReference type="EMBL" id="OX395132">
    <property type="protein sequence ID" value="CAI5779512.1"/>
    <property type="molecule type" value="Genomic_DNA"/>
</dbReference>
<keyword evidence="2" id="KW-1185">Reference proteome</keyword>
<dbReference type="GO" id="GO:0016032">
    <property type="term" value="P:viral process"/>
    <property type="evidence" value="ECO:0007669"/>
    <property type="project" value="InterPro"/>
</dbReference>
<dbReference type="Gene3D" id="1.10.1200.30">
    <property type="match status" value="1"/>
</dbReference>
<dbReference type="InterPro" id="IPR008919">
    <property type="entry name" value="Retrov_capsid_N"/>
</dbReference>
<organism evidence="1 2">
    <name type="scientific">Podarcis lilfordi</name>
    <name type="common">Lilford's wall lizard</name>
    <dbReference type="NCBI Taxonomy" id="74358"/>
    <lineage>
        <taxon>Eukaryota</taxon>
        <taxon>Metazoa</taxon>
        <taxon>Chordata</taxon>
        <taxon>Craniata</taxon>
        <taxon>Vertebrata</taxon>
        <taxon>Euteleostomi</taxon>
        <taxon>Lepidosauria</taxon>
        <taxon>Squamata</taxon>
        <taxon>Bifurcata</taxon>
        <taxon>Unidentata</taxon>
        <taxon>Episquamata</taxon>
        <taxon>Laterata</taxon>
        <taxon>Lacertibaenia</taxon>
        <taxon>Lacertidae</taxon>
        <taxon>Podarcis</taxon>
    </lineage>
</organism>
<gene>
    <name evidence="1" type="ORF">PODLI_1B028421</name>
</gene>
<dbReference type="InterPro" id="IPR008916">
    <property type="entry name" value="Retrov_capsid_C"/>
</dbReference>
<name>A0AA35PCC0_9SAUR</name>
<accession>A0AA35PCC0</accession>
<proteinExistence type="predicted"/>
<sequence>MPKVIPLAPSFAKDLPGSNVNYMPPSVDQSPQGAQTTVQKLTIPNMAEGSSEEKTADTLPLVAVCPVVQNAQEQRAHESLPFAIFKQLKRSVTENGLHGILDGLRAASTLIPNLEASEVSMKQLAYENADCKTALKAIYQKPEIEIAQMSKPCQNIDTEIHKSALLAAALSPSVHPAKDKQCQDRWPSSLSLNGRIKTVVPADCQDFTEAKLEAIAISSNTVAFNTQSPVTNLHHAAKGSAGLNLLTAELATFQFQCPMVVYKIKT</sequence>
<dbReference type="SUPFAM" id="SSF47943">
    <property type="entry name" value="Retrovirus capsid protein, N-terminal core domain"/>
    <property type="match status" value="1"/>
</dbReference>
<protein>
    <submittedName>
        <fullName evidence="1">---NA</fullName>
    </submittedName>
</protein>
<evidence type="ECO:0000313" key="2">
    <source>
        <dbReference type="Proteomes" id="UP001178461"/>
    </source>
</evidence>
<dbReference type="AlphaFoldDB" id="A0AA35PCC0"/>
<dbReference type="Proteomes" id="UP001178461">
    <property type="component" value="Chromosome 7"/>
</dbReference>
<evidence type="ECO:0000313" key="1">
    <source>
        <dbReference type="EMBL" id="CAI5779512.1"/>
    </source>
</evidence>
<reference evidence="1" key="1">
    <citation type="submission" date="2022-12" db="EMBL/GenBank/DDBJ databases">
        <authorList>
            <person name="Alioto T."/>
            <person name="Alioto T."/>
            <person name="Gomez Garrido J."/>
        </authorList>
    </citation>
    <scope>NUCLEOTIDE SEQUENCE</scope>
</reference>